<proteinExistence type="predicted"/>
<name>A0A6C0JJT2_9ZZZZ</name>
<feature type="domain" description="dUTPase-like" evidence="1">
    <location>
        <begin position="62"/>
        <end position="191"/>
    </location>
</feature>
<dbReference type="InterPro" id="IPR036157">
    <property type="entry name" value="dUTPase-like_sf"/>
</dbReference>
<evidence type="ECO:0000313" key="2">
    <source>
        <dbReference type="EMBL" id="QHU04717.1"/>
    </source>
</evidence>
<dbReference type="Gene3D" id="2.70.40.10">
    <property type="match status" value="1"/>
</dbReference>
<dbReference type="Pfam" id="PF00692">
    <property type="entry name" value="dUTPase"/>
    <property type="match status" value="1"/>
</dbReference>
<accession>A0A6C0JJT2</accession>
<protein>
    <recommendedName>
        <fullName evidence="1">dUTPase-like domain-containing protein</fullName>
    </recommendedName>
</protein>
<dbReference type="InterPro" id="IPR029054">
    <property type="entry name" value="dUTPase-like"/>
</dbReference>
<sequence>MHPLRTISEIYNNIKNANSPCPSSLSNFAILKLAIEDPTLKIQYENRIEEHNEKFVKNKFMDSGFDLIVPGQVVFENPSTSKFVDMKVKAEMCYCDITTNKISTCAFTIYPRSSISKMPLMLANHTGIIDSGYRGSLIAAFRSLQFNAYTVDAGTRLVQVCHPSLCPIYVVMVKEDELSTSERGDGGFGSTN</sequence>
<organism evidence="2">
    <name type="scientific">viral metagenome</name>
    <dbReference type="NCBI Taxonomy" id="1070528"/>
    <lineage>
        <taxon>unclassified sequences</taxon>
        <taxon>metagenomes</taxon>
        <taxon>organismal metagenomes</taxon>
    </lineage>
</organism>
<evidence type="ECO:0000259" key="1">
    <source>
        <dbReference type="Pfam" id="PF00692"/>
    </source>
</evidence>
<dbReference type="AlphaFoldDB" id="A0A6C0JJT2"/>
<dbReference type="EMBL" id="MN740404">
    <property type="protein sequence ID" value="QHU04717.1"/>
    <property type="molecule type" value="Genomic_DNA"/>
</dbReference>
<reference evidence="2" key="1">
    <citation type="journal article" date="2020" name="Nature">
        <title>Giant virus diversity and host interactions through global metagenomics.</title>
        <authorList>
            <person name="Schulz F."/>
            <person name="Roux S."/>
            <person name="Paez-Espino D."/>
            <person name="Jungbluth S."/>
            <person name="Walsh D.A."/>
            <person name="Denef V.J."/>
            <person name="McMahon K.D."/>
            <person name="Konstantinidis K.T."/>
            <person name="Eloe-Fadrosh E.A."/>
            <person name="Kyrpides N.C."/>
            <person name="Woyke T."/>
        </authorList>
    </citation>
    <scope>NUCLEOTIDE SEQUENCE</scope>
    <source>
        <strain evidence="2">GVMAG-M-3300027708-5</strain>
    </source>
</reference>
<dbReference type="SUPFAM" id="SSF51283">
    <property type="entry name" value="dUTPase-like"/>
    <property type="match status" value="1"/>
</dbReference>